<evidence type="ECO:0008006" key="4">
    <source>
        <dbReference type="Google" id="ProtNLM"/>
    </source>
</evidence>
<feature type="chain" id="PRO_5046463466" description="Fibronectin type III domain-containing protein" evidence="1">
    <location>
        <begin position="24"/>
        <end position="345"/>
    </location>
</feature>
<reference evidence="2 3" key="1">
    <citation type="submission" date="2021-01" db="EMBL/GenBank/DDBJ databases">
        <title>Genome seq and assembly of Nocardiodes sp. G10.</title>
        <authorList>
            <person name="Chhetri G."/>
        </authorList>
    </citation>
    <scope>NUCLEOTIDE SEQUENCE [LARGE SCALE GENOMIC DNA]</scope>
    <source>
        <strain evidence="2 3">G10</strain>
    </source>
</reference>
<organism evidence="2 3">
    <name type="scientific">Nocardioides baculatus</name>
    <dbReference type="NCBI Taxonomy" id="2801337"/>
    <lineage>
        <taxon>Bacteria</taxon>
        <taxon>Bacillati</taxon>
        <taxon>Actinomycetota</taxon>
        <taxon>Actinomycetes</taxon>
        <taxon>Propionibacteriales</taxon>
        <taxon>Nocardioidaceae</taxon>
        <taxon>Nocardioides</taxon>
    </lineage>
</organism>
<evidence type="ECO:0000313" key="3">
    <source>
        <dbReference type="Proteomes" id="UP000636918"/>
    </source>
</evidence>
<keyword evidence="3" id="KW-1185">Reference proteome</keyword>
<evidence type="ECO:0000256" key="1">
    <source>
        <dbReference type="SAM" id="SignalP"/>
    </source>
</evidence>
<proteinExistence type="predicted"/>
<comment type="caution">
    <text evidence="2">The sequence shown here is derived from an EMBL/GenBank/DDBJ whole genome shotgun (WGS) entry which is preliminary data.</text>
</comment>
<sequence>MRALVGLALAVAGLVVVGGPAQAAGFNGYVDDTGSSPAAGLLHVKGWIYDLDDGSAPVPLHLYVGGTWNDPNAQFIDLGLANEPRPDVPSSYPGAGPNTGFDRTVEVAKFGNQPIYLYALNAVGPEGDPVLLINGTSVQIDSPNPGGDFTSASSSAPGQVSVTGFAFEYSAPDKTRVVVTTNDAYAGTLVADQRGPGFEDFPVMFNGTVPSPGGDVRVCVTAIDQGVGSDQSLGCKQVQVVAPPVPPVPPVVTPPPAEQPRITLALKAGRKKSRLRIDVGPDLEQSNYQLKIQRKAGKKWRTVKRTQTLGPRDRIRIDLRRGKYRVIVPAQHGLQGVRATARLRR</sequence>
<dbReference type="EMBL" id="JAERSG010000008">
    <property type="protein sequence ID" value="MBL0749924.1"/>
    <property type="molecule type" value="Genomic_DNA"/>
</dbReference>
<gene>
    <name evidence="2" type="ORF">JI751_20055</name>
</gene>
<evidence type="ECO:0000313" key="2">
    <source>
        <dbReference type="EMBL" id="MBL0749924.1"/>
    </source>
</evidence>
<keyword evidence="1" id="KW-0732">Signal</keyword>
<dbReference type="RefSeq" id="WP_201940573.1">
    <property type="nucleotide sequence ID" value="NZ_JAERSG010000008.1"/>
</dbReference>
<name>A0ABS1LE20_9ACTN</name>
<feature type="signal peptide" evidence="1">
    <location>
        <begin position="1"/>
        <end position="23"/>
    </location>
</feature>
<dbReference type="Proteomes" id="UP000636918">
    <property type="component" value="Unassembled WGS sequence"/>
</dbReference>
<accession>A0ABS1LE20</accession>
<protein>
    <recommendedName>
        <fullName evidence="4">Fibronectin type III domain-containing protein</fullName>
    </recommendedName>
</protein>